<dbReference type="EMBL" id="CAUYUJ010013514">
    <property type="protein sequence ID" value="CAK0836357.1"/>
    <property type="molecule type" value="Genomic_DNA"/>
</dbReference>
<proteinExistence type="predicted"/>
<keyword evidence="3" id="KW-1185">Reference proteome</keyword>
<dbReference type="Proteomes" id="UP001189429">
    <property type="component" value="Unassembled WGS sequence"/>
</dbReference>
<feature type="compositionally biased region" description="Low complexity" evidence="1">
    <location>
        <begin position="30"/>
        <end position="41"/>
    </location>
</feature>
<evidence type="ECO:0008006" key="4">
    <source>
        <dbReference type="Google" id="ProtNLM"/>
    </source>
</evidence>
<protein>
    <recommendedName>
        <fullName evidence="4">AGC-kinase C-terminal domain-containing protein</fullName>
    </recommendedName>
</protein>
<reference evidence="2" key="1">
    <citation type="submission" date="2023-10" db="EMBL/GenBank/DDBJ databases">
        <authorList>
            <person name="Chen Y."/>
            <person name="Shah S."/>
            <person name="Dougan E. K."/>
            <person name="Thang M."/>
            <person name="Chan C."/>
        </authorList>
    </citation>
    <scope>NUCLEOTIDE SEQUENCE [LARGE SCALE GENOMIC DNA]</scope>
</reference>
<feature type="region of interest" description="Disordered" evidence="1">
    <location>
        <begin position="1"/>
        <end position="132"/>
    </location>
</feature>
<evidence type="ECO:0000256" key="1">
    <source>
        <dbReference type="SAM" id="MobiDB-lite"/>
    </source>
</evidence>
<gene>
    <name evidence="2" type="ORF">PCOR1329_LOCUS32860</name>
</gene>
<organism evidence="2 3">
    <name type="scientific">Prorocentrum cordatum</name>
    <dbReference type="NCBI Taxonomy" id="2364126"/>
    <lineage>
        <taxon>Eukaryota</taxon>
        <taxon>Sar</taxon>
        <taxon>Alveolata</taxon>
        <taxon>Dinophyceae</taxon>
        <taxon>Prorocentrales</taxon>
        <taxon>Prorocentraceae</taxon>
        <taxon>Prorocentrum</taxon>
    </lineage>
</organism>
<sequence length="132" mass="13488">MARAAGPQARPQPPTESAVPNTAGNADVQGLGREAAARAGAVGTGGFGSGKTSEDWLFASKPTPATFLAGHPGFAPEDRQCPHDPALAQDPADFDEFGFTTKEEDEARGRRSRACPTWPPGSGAAARSAGGR</sequence>
<accession>A0ABN9SVB9</accession>
<comment type="caution">
    <text evidence="2">The sequence shown here is derived from an EMBL/GenBank/DDBJ whole genome shotgun (WGS) entry which is preliminary data.</text>
</comment>
<evidence type="ECO:0000313" key="3">
    <source>
        <dbReference type="Proteomes" id="UP001189429"/>
    </source>
</evidence>
<feature type="compositionally biased region" description="Low complexity" evidence="1">
    <location>
        <begin position="121"/>
        <end position="132"/>
    </location>
</feature>
<evidence type="ECO:0000313" key="2">
    <source>
        <dbReference type="EMBL" id="CAK0836357.1"/>
    </source>
</evidence>
<name>A0ABN9SVB9_9DINO</name>